<dbReference type="GO" id="GO:0016887">
    <property type="term" value="F:ATP hydrolysis activity"/>
    <property type="evidence" value="ECO:0007669"/>
    <property type="project" value="InterPro"/>
</dbReference>
<feature type="non-terminal residue" evidence="1">
    <location>
        <position position="1"/>
    </location>
</feature>
<accession>A0A7D9J9R3</accession>
<gene>
    <name evidence="1" type="ORF">PACLA_8A022402</name>
</gene>
<reference evidence="1" key="1">
    <citation type="submission" date="2020-04" db="EMBL/GenBank/DDBJ databases">
        <authorList>
            <person name="Alioto T."/>
            <person name="Alioto T."/>
            <person name="Gomez Garrido J."/>
        </authorList>
    </citation>
    <scope>NUCLEOTIDE SEQUENCE</scope>
    <source>
        <strain evidence="1">A484AB</strain>
    </source>
</reference>
<evidence type="ECO:0000313" key="1">
    <source>
        <dbReference type="EMBL" id="CAB4024865.1"/>
    </source>
</evidence>
<comment type="caution">
    <text evidence="1">The sequence shown here is derived from an EMBL/GenBank/DDBJ whole genome shotgun (WGS) entry which is preliminary data.</text>
</comment>
<protein>
    <submittedName>
        <fullName evidence="1">Uncharacterized protein</fullName>
    </submittedName>
</protein>
<dbReference type="Proteomes" id="UP001152795">
    <property type="component" value="Unassembled WGS sequence"/>
</dbReference>
<dbReference type="InterPro" id="IPR031248">
    <property type="entry name" value="RNF213"/>
</dbReference>
<name>A0A7D9J9R3_PARCT</name>
<dbReference type="OrthoDB" id="5987279at2759"/>
<keyword evidence="2" id="KW-1185">Reference proteome</keyword>
<organism evidence="1 2">
    <name type="scientific">Paramuricea clavata</name>
    <name type="common">Red gorgonian</name>
    <name type="synonym">Violescent sea-whip</name>
    <dbReference type="NCBI Taxonomy" id="317549"/>
    <lineage>
        <taxon>Eukaryota</taxon>
        <taxon>Metazoa</taxon>
        <taxon>Cnidaria</taxon>
        <taxon>Anthozoa</taxon>
        <taxon>Octocorallia</taxon>
        <taxon>Malacalcyonacea</taxon>
        <taxon>Plexauridae</taxon>
        <taxon>Paramuricea</taxon>
    </lineage>
</organism>
<evidence type="ECO:0000313" key="2">
    <source>
        <dbReference type="Proteomes" id="UP001152795"/>
    </source>
</evidence>
<dbReference type="GO" id="GO:0004842">
    <property type="term" value="F:ubiquitin-protein transferase activity"/>
    <property type="evidence" value="ECO:0007669"/>
    <property type="project" value="InterPro"/>
</dbReference>
<dbReference type="EMBL" id="CACRXK020013275">
    <property type="protein sequence ID" value="CAB4024865.1"/>
    <property type="molecule type" value="Genomic_DNA"/>
</dbReference>
<dbReference type="PANTHER" id="PTHR22605">
    <property type="entry name" value="RZ-TYPE DOMAIN-CONTAINING PROTEIN"/>
    <property type="match status" value="1"/>
</dbReference>
<dbReference type="AlphaFoldDB" id="A0A7D9J9R3"/>
<proteinExistence type="predicted"/>
<dbReference type="PANTHER" id="PTHR22605:SF16">
    <property type="entry name" value="E3 UBIQUITIN-PROTEIN LIGASE RNF213"/>
    <property type="match status" value="1"/>
</dbReference>
<sequence length="102" mass="11798">MIKKLESAGLGYHVSTDETEDKLGSIPLRQLVYRVHPLPESMRPLVWDFGQLTDHTEELYTAQIVRRFMGLPTAGASMNCQRNLSKPRRFQDLRHRFTSDIP</sequence>